<dbReference type="EMBL" id="JAAAID010000423">
    <property type="protein sequence ID" value="KAG0017693.1"/>
    <property type="molecule type" value="Genomic_DNA"/>
</dbReference>
<feature type="compositionally biased region" description="Basic and acidic residues" evidence="1">
    <location>
        <begin position="1086"/>
        <end position="1100"/>
    </location>
</feature>
<feature type="compositionally biased region" description="Polar residues" evidence="1">
    <location>
        <begin position="1168"/>
        <end position="1182"/>
    </location>
</feature>
<sequence length="1325" mass="144323">MSQKDDKDVCKITKEMDDKLSGSREAEFNLFRDMESSGKRTQTRREKRYSSHRMSPYARQENNSRTDIASLEDQTDDAPTLGLRLTRFLNPWHKEKRDSELPPPKLDTEETIVVEETKEVESIKMQEEENATNILVSKVETHEVVEYLEENGTSNSFSQTTIVASSQEVSSTPEGSIADIAEDFQDIKRRHDRDESAISGHDSDSTADRRRSKRKLRSSVTQPTRRTTRSLAAKVEEDANREESATPDPESISSETGPATEQPKEEQPEISKSKSGKKKKGKQPKKGITEEIEEIEKETAEQSERIAEEIRKSEEIIKESESLGSELNDLEKTTDEILHHDKSPFSQVSEEVQSVAGAEDDDQTFHSTTQFEAMDTAGGEEGGDEEQLYPNIEMDAVYYEPEDGDGEDEDADTVKYYPPESPVTERVQDIEVVEEEQAQEKSGGIPEQVEMLEAPYDSDSLDDSNRSPSPPAAVSVPESFLIGSEEFEFSPMQSRSPSPRPREPTSPQSEHFVDCPSIVTPKAEKTKVEPVSWNELGMHPVHNIDFLEAFFRRQKGHLLTPMQADYCCQLIMDSVIPSSNTKWVSGEDGVSFRNPFAVRSQESPIKNLSSSDLKPALTATQDTPVESTETSKADKLAKRPAPFTITRQPTGVTEEAPKLRPLPPLDEYLEIEKYKGVEWDDLPSHVRVKRYLEWKGTESPETAKKRRMEERERMRKENAEFWARREKAEAEALVSVAPGIRSKRKASVSESPSDEEHETFGRKRTTDKATNAVASPAISILASPVTATKSIGDASEIDQNAPRAQTVAEKILAIVRKDAKEGEEKKAESEPVSSLAPSAEPSKPSAQLKSAVPTFDFGVATKASTEGLSTSVFRAAASNNIDNSPQSLFGGATSVAPSITPSSTAPSFSFSTPKSDSTPKNEVPTSVKPLFNFGVPSSLPSAPTTTTSNFATTSTLASKPTSPWGTPSGSNKDNSGASSSPWGASPGSDKGTAKTTTSPWGMPTSSSFSFTAPKQPSSPTANKNPVFSSTPGSFSFGVPATAAVVAATATATVSGFGSSKSPMSFGVSNQNPFAAFVTKPPVPESSKQDEDKIEEHKGITKQETTIILTDEDEDGDGYSNDNGDNYDDNNGDSYNDDSGDGYNDDNGGWSGGDDGEDEDEEGEVDNNSILSSSTKPEPQSKSTPRRASGTELFERRQSSTSIGQQPRTPEFKFDFGTPKAATIVRPDSPSPGSKGTSLFGASQFGQSSSSTTGVSTSSSLGTSSWGSNNAPVFTFKSSSNSRGSGFDVDDDDEEEELHFDKYEEDEDGAVSPLSSPNISPRHSPY</sequence>
<evidence type="ECO:0000256" key="1">
    <source>
        <dbReference type="SAM" id="MobiDB-lite"/>
    </source>
</evidence>
<feature type="region of interest" description="Disordered" evidence="1">
    <location>
        <begin position="17"/>
        <end position="75"/>
    </location>
</feature>
<organism evidence="2 3">
    <name type="scientific">Entomortierella chlamydospora</name>
    <dbReference type="NCBI Taxonomy" id="101097"/>
    <lineage>
        <taxon>Eukaryota</taxon>
        <taxon>Fungi</taxon>
        <taxon>Fungi incertae sedis</taxon>
        <taxon>Mucoromycota</taxon>
        <taxon>Mortierellomycotina</taxon>
        <taxon>Mortierellomycetes</taxon>
        <taxon>Mortierellales</taxon>
        <taxon>Mortierellaceae</taxon>
        <taxon>Entomortierella</taxon>
    </lineage>
</organism>
<feature type="compositionally biased region" description="Basic residues" evidence="1">
    <location>
        <begin position="274"/>
        <end position="285"/>
    </location>
</feature>
<dbReference type="Proteomes" id="UP000703661">
    <property type="component" value="Unassembled WGS sequence"/>
</dbReference>
<feature type="compositionally biased region" description="Polar residues" evidence="1">
    <location>
        <begin position="151"/>
        <end position="174"/>
    </location>
</feature>
<feature type="compositionally biased region" description="Basic residues" evidence="1">
    <location>
        <begin position="41"/>
        <end position="51"/>
    </location>
</feature>
<feature type="region of interest" description="Disordered" evidence="1">
    <location>
        <begin position="150"/>
        <end position="309"/>
    </location>
</feature>
<feature type="compositionally biased region" description="Polar residues" evidence="1">
    <location>
        <begin position="1268"/>
        <end position="1283"/>
    </location>
</feature>
<reference evidence="2" key="1">
    <citation type="journal article" date="2020" name="Fungal Divers.">
        <title>Resolving the Mortierellaceae phylogeny through synthesis of multi-gene phylogenetics and phylogenomics.</title>
        <authorList>
            <person name="Vandepol N."/>
            <person name="Liber J."/>
            <person name="Desiro A."/>
            <person name="Na H."/>
            <person name="Kennedy M."/>
            <person name="Barry K."/>
            <person name="Grigoriev I.V."/>
            <person name="Miller A.N."/>
            <person name="O'Donnell K."/>
            <person name="Stajich J.E."/>
            <person name="Bonito G."/>
        </authorList>
    </citation>
    <scope>NUCLEOTIDE SEQUENCE</scope>
    <source>
        <strain evidence="2">NRRL 2769</strain>
    </source>
</reference>
<feature type="region of interest" description="Disordered" evidence="1">
    <location>
        <begin position="818"/>
        <end position="848"/>
    </location>
</feature>
<evidence type="ECO:0000313" key="3">
    <source>
        <dbReference type="Proteomes" id="UP000703661"/>
    </source>
</evidence>
<proteinExistence type="predicted"/>
<feature type="compositionally biased region" description="Basic and acidic residues" evidence="1">
    <location>
        <begin position="758"/>
        <end position="767"/>
    </location>
</feature>
<feature type="compositionally biased region" description="Acidic residues" evidence="1">
    <location>
        <begin position="1287"/>
        <end position="1308"/>
    </location>
</feature>
<feature type="compositionally biased region" description="Basic and acidic residues" evidence="1">
    <location>
        <begin position="234"/>
        <end position="244"/>
    </location>
</feature>
<feature type="compositionally biased region" description="Acidic residues" evidence="1">
    <location>
        <begin position="1153"/>
        <end position="1164"/>
    </location>
</feature>
<feature type="compositionally biased region" description="Basic and acidic residues" evidence="1">
    <location>
        <begin position="17"/>
        <end position="38"/>
    </location>
</feature>
<evidence type="ECO:0000313" key="2">
    <source>
        <dbReference type="EMBL" id="KAG0017693.1"/>
    </source>
</evidence>
<feature type="compositionally biased region" description="Polar residues" evidence="1">
    <location>
        <begin position="993"/>
        <end position="1033"/>
    </location>
</feature>
<protein>
    <submittedName>
        <fullName evidence="2">Uncharacterized protein</fullName>
    </submittedName>
</protein>
<name>A0A9P6T176_9FUNG</name>
<feature type="region of interest" description="Disordered" evidence="1">
    <location>
        <begin position="880"/>
        <end position="1034"/>
    </location>
</feature>
<feature type="compositionally biased region" description="Basic and acidic residues" evidence="1">
    <location>
        <begin position="297"/>
        <end position="309"/>
    </location>
</feature>
<feature type="region of interest" description="Disordered" evidence="1">
    <location>
        <begin position="489"/>
        <end position="516"/>
    </location>
</feature>
<gene>
    <name evidence="2" type="ORF">BGZ80_008026</name>
</gene>
<feature type="compositionally biased region" description="Basic and acidic residues" evidence="1">
    <location>
        <begin position="818"/>
        <end position="829"/>
    </location>
</feature>
<feature type="compositionally biased region" description="Polar residues" evidence="1">
    <location>
        <begin position="601"/>
        <end position="628"/>
    </location>
</feature>
<feature type="compositionally biased region" description="Low complexity" evidence="1">
    <location>
        <begin position="892"/>
        <end position="915"/>
    </location>
</feature>
<feature type="compositionally biased region" description="Polar residues" evidence="1">
    <location>
        <begin position="959"/>
        <end position="974"/>
    </location>
</feature>
<keyword evidence="3" id="KW-1185">Reference proteome</keyword>
<feature type="region of interest" description="Disordered" evidence="1">
    <location>
        <begin position="737"/>
        <end position="776"/>
    </location>
</feature>
<feature type="compositionally biased region" description="Low complexity" evidence="1">
    <location>
        <begin position="975"/>
        <end position="988"/>
    </location>
</feature>
<feature type="region of interest" description="Disordered" evidence="1">
    <location>
        <begin position="339"/>
        <end position="475"/>
    </location>
</feature>
<feature type="compositionally biased region" description="Polar residues" evidence="1">
    <location>
        <begin position="1312"/>
        <end position="1325"/>
    </location>
</feature>
<feature type="region of interest" description="Disordered" evidence="1">
    <location>
        <begin position="601"/>
        <end position="639"/>
    </location>
</feature>
<feature type="compositionally biased region" description="Basic and acidic residues" evidence="1">
    <location>
        <begin position="185"/>
        <end position="209"/>
    </location>
</feature>
<feature type="compositionally biased region" description="Acidic residues" evidence="1">
    <location>
        <begin position="400"/>
        <end position="411"/>
    </location>
</feature>
<feature type="compositionally biased region" description="Basic and acidic residues" evidence="1">
    <location>
        <begin position="262"/>
        <end position="272"/>
    </location>
</feature>
<accession>A0A9P6T176</accession>
<feature type="compositionally biased region" description="Low complexity" evidence="1">
    <location>
        <begin position="1237"/>
        <end position="1267"/>
    </location>
</feature>
<feature type="compositionally biased region" description="Acidic residues" evidence="1">
    <location>
        <begin position="1124"/>
        <end position="1143"/>
    </location>
</feature>
<feature type="compositionally biased region" description="Low complexity" evidence="1">
    <location>
        <begin position="936"/>
        <end position="958"/>
    </location>
</feature>
<feature type="compositionally biased region" description="Polar residues" evidence="1">
    <location>
        <begin position="1198"/>
        <end position="1207"/>
    </location>
</feature>
<comment type="caution">
    <text evidence="2">The sequence shown here is derived from an EMBL/GenBank/DDBJ whole genome shotgun (WGS) entry which is preliminary data.</text>
</comment>
<feature type="region of interest" description="Disordered" evidence="1">
    <location>
        <begin position="1076"/>
        <end position="1325"/>
    </location>
</feature>